<protein>
    <submittedName>
        <fullName evidence="2">Helix-turn-helix domain-containing protein</fullName>
    </submittedName>
</protein>
<dbReference type="EMBL" id="JBHLUD010000013">
    <property type="protein sequence ID" value="MFC0546980.1"/>
    <property type="molecule type" value="Genomic_DNA"/>
</dbReference>
<dbReference type="CDD" id="cd00093">
    <property type="entry name" value="HTH_XRE"/>
    <property type="match status" value="1"/>
</dbReference>
<dbReference type="SMART" id="SM00530">
    <property type="entry name" value="HTH_XRE"/>
    <property type="match status" value="1"/>
</dbReference>
<evidence type="ECO:0000313" key="3">
    <source>
        <dbReference type="Proteomes" id="UP001589810"/>
    </source>
</evidence>
<evidence type="ECO:0000313" key="2">
    <source>
        <dbReference type="EMBL" id="MFC0546980.1"/>
    </source>
</evidence>
<proteinExistence type="predicted"/>
<dbReference type="InterPro" id="IPR001387">
    <property type="entry name" value="Cro/C1-type_HTH"/>
</dbReference>
<sequence>MARSWREVKADKAAIDRANGRDVEAERAVARNKVEAYVLGFRLAQLREQARVTQSELARRMGVSQPRISQLEQGDPNQLTVDTVRRYVEALGGQLKIVVDFEGHDVTVSTSEADRDQVSA</sequence>
<dbReference type="InterPro" id="IPR010982">
    <property type="entry name" value="Lambda_DNA-bd_dom_sf"/>
</dbReference>
<gene>
    <name evidence="2" type="ORF">ACFFH7_36100</name>
</gene>
<evidence type="ECO:0000259" key="1">
    <source>
        <dbReference type="PROSITE" id="PS50943"/>
    </source>
</evidence>
<dbReference type="Pfam" id="PF13560">
    <property type="entry name" value="HTH_31"/>
    <property type="match status" value="1"/>
</dbReference>
<dbReference type="SUPFAM" id="SSF47413">
    <property type="entry name" value="lambda repressor-like DNA-binding domains"/>
    <property type="match status" value="1"/>
</dbReference>
<accession>A0ABV6N333</accession>
<comment type="caution">
    <text evidence="2">The sequence shown here is derived from an EMBL/GenBank/DDBJ whole genome shotgun (WGS) entry which is preliminary data.</text>
</comment>
<dbReference type="Gene3D" id="1.10.260.40">
    <property type="entry name" value="lambda repressor-like DNA-binding domains"/>
    <property type="match status" value="1"/>
</dbReference>
<dbReference type="Proteomes" id="UP001589810">
    <property type="component" value="Unassembled WGS sequence"/>
</dbReference>
<keyword evidence="3" id="KW-1185">Reference proteome</keyword>
<name>A0ABV6N333_9PSEU</name>
<organism evidence="2 3">
    <name type="scientific">Kutzneria chonburiensis</name>
    <dbReference type="NCBI Taxonomy" id="1483604"/>
    <lineage>
        <taxon>Bacteria</taxon>
        <taxon>Bacillati</taxon>
        <taxon>Actinomycetota</taxon>
        <taxon>Actinomycetes</taxon>
        <taxon>Pseudonocardiales</taxon>
        <taxon>Pseudonocardiaceae</taxon>
        <taxon>Kutzneria</taxon>
    </lineage>
</organism>
<reference evidence="2 3" key="1">
    <citation type="submission" date="2024-09" db="EMBL/GenBank/DDBJ databases">
        <authorList>
            <person name="Sun Q."/>
            <person name="Mori K."/>
        </authorList>
    </citation>
    <scope>NUCLEOTIDE SEQUENCE [LARGE SCALE GENOMIC DNA]</scope>
    <source>
        <strain evidence="2 3">TBRC 1432</strain>
    </source>
</reference>
<dbReference type="PROSITE" id="PS50943">
    <property type="entry name" value="HTH_CROC1"/>
    <property type="match status" value="1"/>
</dbReference>
<dbReference type="RefSeq" id="WP_379794451.1">
    <property type="nucleotide sequence ID" value="NZ_JBHLUD010000013.1"/>
</dbReference>
<feature type="domain" description="HTH cro/C1-type" evidence="1">
    <location>
        <begin position="43"/>
        <end position="98"/>
    </location>
</feature>